<dbReference type="AlphaFoldDB" id="A0A392N7X2"/>
<organism evidence="1 2">
    <name type="scientific">Trifolium medium</name>
    <dbReference type="NCBI Taxonomy" id="97028"/>
    <lineage>
        <taxon>Eukaryota</taxon>
        <taxon>Viridiplantae</taxon>
        <taxon>Streptophyta</taxon>
        <taxon>Embryophyta</taxon>
        <taxon>Tracheophyta</taxon>
        <taxon>Spermatophyta</taxon>
        <taxon>Magnoliopsida</taxon>
        <taxon>eudicotyledons</taxon>
        <taxon>Gunneridae</taxon>
        <taxon>Pentapetalae</taxon>
        <taxon>rosids</taxon>
        <taxon>fabids</taxon>
        <taxon>Fabales</taxon>
        <taxon>Fabaceae</taxon>
        <taxon>Papilionoideae</taxon>
        <taxon>50 kb inversion clade</taxon>
        <taxon>NPAAA clade</taxon>
        <taxon>Hologalegina</taxon>
        <taxon>IRL clade</taxon>
        <taxon>Trifolieae</taxon>
        <taxon>Trifolium</taxon>
    </lineage>
</organism>
<evidence type="ECO:0000313" key="1">
    <source>
        <dbReference type="EMBL" id="MCH95702.1"/>
    </source>
</evidence>
<comment type="caution">
    <text evidence="1">The sequence shown here is derived from an EMBL/GenBank/DDBJ whole genome shotgun (WGS) entry which is preliminary data.</text>
</comment>
<accession>A0A392N7X2</accession>
<dbReference type="Proteomes" id="UP000265520">
    <property type="component" value="Unassembled WGS sequence"/>
</dbReference>
<name>A0A392N7X2_9FABA</name>
<dbReference type="GO" id="GO:0016301">
    <property type="term" value="F:kinase activity"/>
    <property type="evidence" value="ECO:0007669"/>
    <property type="project" value="UniProtKB-KW"/>
</dbReference>
<feature type="non-terminal residue" evidence="1">
    <location>
        <position position="108"/>
    </location>
</feature>
<dbReference type="EMBL" id="LXQA010030482">
    <property type="protein sequence ID" value="MCH95702.1"/>
    <property type="molecule type" value="Genomic_DNA"/>
</dbReference>
<keyword evidence="1" id="KW-0808">Transferase</keyword>
<keyword evidence="1" id="KW-0675">Receptor</keyword>
<protein>
    <submittedName>
        <fullName evidence="1">Cysteine-rich receptor-like protein kinase</fullName>
    </submittedName>
</protein>
<evidence type="ECO:0000313" key="2">
    <source>
        <dbReference type="Proteomes" id="UP000265520"/>
    </source>
</evidence>
<sequence length="108" mass="12164">MRRRVIGQNSLGCASECGGEESVCHLFFYCLVFSKLLWYKICHWLGGMTMLQADSVAHFAQFEGLIEGGRIFANRAVIDINMCIKVDEVLAGVYDFEADCLGKEMQEE</sequence>
<proteinExistence type="predicted"/>
<keyword evidence="2" id="KW-1185">Reference proteome</keyword>
<reference evidence="1 2" key="1">
    <citation type="journal article" date="2018" name="Front. Plant Sci.">
        <title>Red Clover (Trifolium pratense) and Zigzag Clover (T. medium) - A Picture of Genomic Similarities and Differences.</title>
        <authorList>
            <person name="Dluhosova J."/>
            <person name="Istvanek J."/>
            <person name="Nedelnik J."/>
            <person name="Repkova J."/>
        </authorList>
    </citation>
    <scope>NUCLEOTIDE SEQUENCE [LARGE SCALE GENOMIC DNA]</scope>
    <source>
        <strain evidence="2">cv. 10/8</strain>
        <tissue evidence="1">Leaf</tissue>
    </source>
</reference>
<keyword evidence="1" id="KW-0418">Kinase</keyword>